<evidence type="ECO:0000313" key="2">
    <source>
        <dbReference type="Proteomes" id="UP000250358"/>
    </source>
</evidence>
<dbReference type="Proteomes" id="UP000250358">
    <property type="component" value="Unassembled WGS sequence"/>
</dbReference>
<evidence type="ECO:0000313" key="1">
    <source>
        <dbReference type="EMBL" id="SPU44103.1"/>
    </source>
</evidence>
<gene>
    <name evidence="1" type="ORF">NCTC11165_01501</name>
</gene>
<sequence>MAADTETKGKDTMSTAKTTAPAPAIVIDEATERGVQHLIDKAAPLLQGQRFDNVIDLLSLLSDAVDMSDDAMIQKLMKVYEEGVGAAWTLGNAARYAGAQAANTPPPSLLGLVRAAGDEDVRRGLHFAIRFLGVLGRQMKDDGAA</sequence>
<dbReference type="Pfam" id="PF07849">
    <property type="entry name" value="DUF1641"/>
    <property type="match status" value="1"/>
</dbReference>
<accession>A0A2X1AGV8</accession>
<organism evidence="1 2">
    <name type="scientific">Brevundimonas diminuta</name>
    <name type="common">Pseudomonas diminuta</name>
    <dbReference type="NCBI Taxonomy" id="293"/>
    <lineage>
        <taxon>Bacteria</taxon>
        <taxon>Pseudomonadati</taxon>
        <taxon>Pseudomonadota</taxon>
        <taxon>Alphaproteobacteria</taxon>
        <taxon>Caulobacterales</taxon>
        <taxon>Caulobacteraceae</taxon>
        <taxon>Brevundimonas</taxon>
    </lineage>
</organism>
<name>A0A2X1AGV8_BREDI</name>
<protein>
    <submittedName>
        <fullName evidence="1">Protein of uncharacterized function (DUF1641)</fullName>
    </submittedName>
</protein>
<dbReference type="AlphaFoldDB" id="A0A2X1AGV8"/>
<dbReference type="EMBL" id="UAQM01000011">
    <property type="protein sequence ID" value="SPU44103.1"/>
    <property type="molecule type" value="Genomic_DNA"/>
</dbReference>
<proteinExistence type="predicted"/>
<reference evidence="1 2" key="1">
    <citation type="submission" date="2018-06" db="EMBL/GenBank/DDBJ databases">
        <authorList>
            <consortium name="Pathogen Informatics"/>
            <person name="Doyle S."/>
        </authorList>
    </citation>
    <scope>NUCLEOTIDE SEQUENCE [LARGE SCALE GENOMIC DNA]</scope>
    <source>
        <strain evidence="1 2">NCTC11165</strain>
    </source>
</reference>
<dbReference type="InterPro" id="IPR012440">
    <property type="entry name" value="DUF1641"/>
</dbReference>